<dbReference type="Gene3D" id="3.40.50.2300">
    <property type="match status" value="2"/>
</dbReference>
<feature type="chain" id="PRO_5039573131" evidence="7">
    <location>
        <begin position="21"/>
        <end position="358"/>
    </location>
</feature>
<dbReference type="InterPro" id="IPR003760">
    <property type="entry name" value="PnrA-like"/>
</dbReference>
<feature type="domain" description="ABC transporter substrate-binding protein PnrA-like" evidence="8">
    <location>
        <begin position="41"/>
        <end position="301"/>
    </location>
</feature>
<evidence type="ECO:0000256" key="3">
    <source>
        <dbReference type="ARBA" id="ARBA00022475"/>
    </source>
</evidence>
<dbReference type="InterPro" id="IPR050957">
    <property type="entry name" value="BMP_lipoprotein"/>
</dbReference>
<gene>
    <name evidence="9" type="ORF">SAMN02745784_01518</name>
</gene>
<proteinExistence type="inferred from homology"/>
<evidence type="ECO:0000256" key="7">
    <source>
        <dbReference type="SAM" id="SignalP"/>
    </source>
</evidence>
<comment type="subcellular location">
    <subcellularLocation>
        <location evidence="1">Cell membrane</location>
        <topology evidence="1">Lipid-anchor</topology>
    </subcellularLocation>
</comment>
<dbReference type="SUPFAM" id="SSF53822">
    <property type="entry name" value="Periplasmic binding protein-like I"/>
    <property type="match status" value="1"/>
</dbReference>
<dbReference type="STRING" id="1123404.SAMN02745784_01518"/>
<sequence>MKRNLILFLSMILIVSLVLSGCQSNKTESVDKSHSPKKIAFVTGTGGLGDKSFNDLGYEGILKLKEEGIICDVAEPKAISDLEGIIRNFADTEEYALIVAMGGDSVDSVNVVSLDYPEQPMLIIDGFASTDTIKSVILSQTDTAFLVGAYAGLMEKEGDLPNAQGKNTIGIVGGMDIPIIRSLVAGYEAGARYVNPDIKVLVTYVGAWNDPGKGSELAQSLYSQGADIIFQAAGGSGLGVLEASEKVGLYALGYDGNQNSLYPNNILASGIRGLGDMVYTTAKDALNGIYKGGDFSVAMKDNPMTSQLTMVDSNLNTPDEILEKLEKIKEFLIEAKVEIPSEPSEVDAYINAVGSFEE</sequence>
<dbReference type="Proteomes" id="UP000184114">
    <property type="component" value="Unassembled WGS sequence"/>
</dbReference>
<feature type="signal peptide" evidence="7">
    <location>
        <begin position="1"/>
        <end position="20"/>
    </location>
</feature>
<dbReference type="GO" id="GO:0005886">
    <property type="term" value="C:plasma membrane"/>
    <property type="evidence" value="ECO:0007669"/>
    <property type="project" value="UniProtKB-SubCell"/>
</dbReference>
<dbReference type="CDD" id="cd19964">
    <property type="entry name" value="PBP1_BMP-like"/>
    <property type="match status" value="1"/>
</dbReference>
<comment type="similarity">
    <text evidence="2">Belongs to the BMP lipoprotein family.</text>
</comment>
<keyword evidence="3" id="KW-1003">Cell membrane</keyword>
<evidence type="ECO:0000256" key="4">
    <source>
        <dbReference type="ARBA" id="ARBA00022729"/>
    </source>
</evidence>
<dbReference type="PANTHER" id="PTHR34296:SF2">
    <property type="entry name" value="ABC TRANSPORTER GUANOSINE-BINDING PROTEIN NUPN"/>
    <property type="match status" value="1"/>
</dbReference>
<protein>
    <submittedName>
        <fullName evidence="9">Basic membrane protein A</fullName>
    </submittedName>
</protein>
<dbReference type="AlphaFoldDB" id="A0A1M4VLW5"/>
<dbReference type="RefSeq" id="WP_072974962.1">
    <property type="nucleotide sequence ID" value="NZ_FQTY01000005.1"/>
</dbReference>
<evidence type="ECO:0000256" key="2">
    <source>
        <dbReference type="ARBA" id="ARBA00008610"/>
    </source>
</evidence>
<name>A0A1M4VLW5_9FIRM</name>
<evidence type="ECO:0000256" key="1">
    <source>
        <dbReference type="ARBA" id="ARBA00004193"/>
    </source>
</evidence>
<evidence type="ECO:0000259" key="8">
    <source>
        <dbReference type="Pfam" id="PF02608"/>
    </source>
</evidence>
<accession>A0A1M4VLW5</accession>
<dbReference type="GeneID" id="90993754"/>
<evidence type="ECO:0000256" key="5">
    <source>
        <dbReference type="ARBA" id="ARBA00023136"/>
    </source>
</evidence>
<dbReference type="InterPro" id="IPR028082">
    <property type="entry name" value="Peripla_BP_I"/>
</dbReference>
<keyword evidence="6" id="KW-0449">Lipoprotein</keyword>
<evidence type="ECO:0000313" key="9">
    <source>
        <dbReference type="EMBL" id="SHE69832.1"/>
    </source>
</evidence>
<keyword evidence="5" id="KW-0472">Membrane</keyword>
<keyword evidence="10" id="KW-1185">Reference proteome</keyword>
<dbReference type="PANTHER" id="PTHR34296">
    <property type="entry name" value="TRANSCRIPTIONAL ACTIVATOR PROTEIN MED"/>
    <property type="match status" value="1"/>
</dbReference>
<keyword evidence="4 7" id="KW-0732">Signal</keyword>
<organism evidence="9 10">
    <name type="scientific">Tissierella praeacuta DSM 18095</name>
    <dbReference type="NCBI Taxonomy" id="1123404"/>
    <lineage>
        <taxon>Bacteria</taxon>
        <taxon>Bacillati</taxon>
        <taxon>Bacillota</taxon>
        <taxon>Tissierellia</taxon>
        <taxon>Tissierellales</taxon>
        <taxon>Tissierellaceae</taxon>
        <taxon>Tissierella</taxon>
    </lineage>
</organism>
<dbReference type="Pfam" id="PF02608">
    <property type="entry name" value="Bmp"/>
    <property type="match status" value="1"/>
</dbReference>
<evidence type="ECO:0000313" key="10">
    <source>
        <dbReference type="Proteomes" id="UP000184114"/>
    </source>
</evidence>
<dbReference type="EMBL" id="FQTY01000005">
    <property type="protein sequence ID" value="SHE69832.1"/>
    <property type="molecule type" value="Genomic_DNA"/>
</dbReference>
<dbReference type="PROSITE" id="PS51257">
    <property type="entry name" value="PROKAR_LIPOPROTEIN"/>
    <property type="match status" value="1"/>
</dbReference>
<reference evidence="10" key="1">
    <citation type="submission" date="2016-11" db="EMBL/GenBank/DDBJ databases">
        <authorList>
            <person name="Varghese N."/>
            <person name="Submissions S."/>
        </authorList>
    </citation>
    <scope>NUCLEOTIDE SEQUENCE [LARGE SCALE GENOMIC DNA]</scope>
    <source>
        <strain evidence="10">DSM 18095</strain>
    </source>
</reference>
<evidence type="ECO:0000256" key="6">
    <source>
        <dbReference type="ARBA" id="ARBA00023288"/>
    </source>
</evidence>